<evidence type="ECO:0000256" key="3">
    <source>
        <dbReference type="ARBA" id="ARBA00023157"/>
    </source>
</evidence>
<reference evidence="6" key="1">
    <citation type="journal article" date="2016" name="Ticks Tick Borne Dis.">
        <title>De novo assembly and annotation of the salivary gland transcriptome of Rhipicephalus appendiculatus male and female ticks during blood feeding.</title>
        <authorList>
            <person name="de Castro M.H."/>
            <person name="de Klerk D."/>
            <person name="Pienaar R."/>
            <person name="Latif A.A."/>
            <person name="Rees D.J."/>
            <person name="Mans B.J."/>
        </authorList>
    </citation>
    <scope>NUCLEOTIDE SEQUENCE</scope>
    <source>
        <tissue evidence="6">Salivary glands</tissue>
    </source>
</reference>
<evidence type="ECO:0000256" key="2">
    <source>
        <dbReference type="ARBA" id="ARBA00022900"/>
    </source>
</evidence>
<dbReference type="SMART" id="SM00131">
    <property type="entry name" value="KU"/>
    <property type="match status" value="2"/>
</dbReference>
<dbReference type="PANTHER" id="PTHR10083">
    <property type="entry name" value="KUNITZ-TYPE PROTEASE INHIBITOR-RELATED"/>
    <property type="match status" value="1"/>
</dbReference>
<dbReference type="PANTHER" id="PTHR10083:SF374">
    <property type="entry name" value="BPTI_KUNITZ INHIBITOR DOMAIN-CONTAINING PROTEIN"/>
    <property type="match status" value="1"/>
</dbReference>
<dbReference type="GO" id="GO:0004867">
    <property type="term" value="F:serine-type endopeptidase inhibitor activity"/>
    <property type="evidence" value="ECO:0007669"/>
    <property type="project" value="UniProtKB-KW"/>
</dbReference>
<evidence type="ECO:0000313" key="6">
    <source>
        <dbReference type="EMBL" id="JAP84954.1"/>
    </source>
</evidence>
<keyword evidence="3" id="KW-1015">Disulfide bond</keyword>
<keyword evidence="4" id="KW-0732">Signal</keyword>
<dbReference type="InterPro" id="IPR050098">
    <property type="entry name" value="TFPI/VKTCI-like"/>
</dbReference>
<dbReference type="GO" id="GO:0005615">
    <property type="term" value="C:extracellular space"/>
    <property type="evidence" value="ECO:0007669"/>
    <property type="project" value="TreeGrafter"/>
</dbReference>
<protein>
    <submittedName>
        <fullName evidence="6">Pancreatic trypsin inhibitor</fullName>
    </submittedName>
</protein>
<keyword evidence="2" id="KW-0722">Serine protease inhibitor</keyword>
<organism evidence="6">
    <name type="scientific">Rhipicephalus appendiculatus</name>
    <name type="common">Brown ear tick</name>
    <dbReference type="NCBI Taxonomy" id="34631"/>
    <lineage>
        <taxon>Eukaryota</taxon>
        <taxon>Metazoa</taxon>
        <taxon>Ecdysozoa</taxon>
        <taxon>Arthropoda</taxon>
        <taxon>Chelicerata</taxon>
        <taxon>Arachnida</taxon>
        <taxon>Acari</taxon>
        <taxon>Parasitiformes</taxon>
        <taxon>Ixodida</taxon>
        <taxon>Ixodoidea</taxon>
        <taxon>Ixodidae</taxon>
        <taxon>Rhipicephalinae</taxon>
        <taxon>Rhipicephalus</taxon>
        <taxon>Rhipicephalus</taxon>
    </lineage>
</organism>
<dbReference type="Pfam" id="PF00014">
    <property type="entry name" value="Kunitz_BPTI"/>
    <property type="match status" value="2"/>
</dbReference>
<dbReference type="AlphaFoldDB" id="A0A131Z0J8"/>
<name>A0A131Z0J8_RHIAP</name>
<feature type="chain" id="PRO_5007286466" evidence="4">
    <location>
        <begin position="19"/>
        <end position="212"/>
    </location>
</feature>
<dbReference type="InterPro" id="IPR036880">
    <property type="entry name" value="Kunitz_BPTI_sf"/>
</dbReference>
<evidence type="ECO:0000256" key="1">
    <source>
        <dbReference type="ARBA" id="ARBA00022690"/>
    </source>
</evidence>
<feature type="domain" description="BPTI/Kunitz inhibitor" evidence="5">
    <location>
        <begin position="80"/>
        <end position="129"/>
    </location>
</feature>
<evidence type="ECO:0000256" key="4">
    <source>
        <dbReference type="SAM" id="SignalP"/>
    </source>
</evidence>
<feature type="domain" description="BPTI/Kunitz inhibitor" evidence="5">
    <location>
        <begin position="142"/>
        <end position="195"/>
    </location>
</feature>
<keyword evidence="1" id="KW-0646">Protease inhibitor</keyword>
<proteinExistence type="predicted"/>
<dbReference type="InterPro" id="IPR020901">
    <property type="entry name" value="Prtase_inh_Kunz-CS"/>
</dbReference>
<evidence type="ECO:0000259" key="5">
    <source>
        <dbReference type="PROSITE" id="PS50279"/>
    </source>
</evidence>
<feature type="signal peptide" evidence="4">
    <location>
        <begin position="1"/>
        <end position="18"/>
    </location>
</feature>
<dbReference type="CDD" id="cd00109">
    <property type="entry name" value="Kunitz-type"/>
    <property type="match status" value="2"/>
</dbReference>
<dbReference type="SUPFAM" id="SSF57362">
    <property type="entry name" value="BPTI-like"/>
    <property type="match status" value="2"/>
</dbReference>
<dbReference type="PROSITE" id="PS50279">
    <property type="entry name" value="BPTI_KUNITZ_2"/>
    <property type="match status" value="2"/>
</dbReference>
<dbReference type="InterPro" id="IPR002223">
    <property type="entry name" value="Kunitz_BPTI"/>
</dbReference>
<sequence length="212" mass="24452">MKSRVLLLSAFFFGACVATSYSPEDNRCLTSSLVMPAGYCWKSYWQYNPFYKRCVSTCNPLAPFSTKRECDYSCRTIAVCNAPRPVSKCEFGSYPVYYYDPRTRTCLRTSQCTYYGNNFPTMRDCQETCMRQEPSGPNVDPCSMLPSEGYYCKGRFGTFRFLYDNDTRTCNLFWYRGCGGTQNNFPSYYTCLSRCAGKYVQESSQKLLDAKF</sequence>
<dbReference type="Gene3D" id="4.10.410.10">
    <property type="entry name" value="Pancreatic trypsin inhibitor Kunitz domain"/>
    <property type="match status" value="2"/>
</dbReference>
<dbReference type="EMBL" id="GEDV01003603">
    <property type="protein sequence ID" value="JAP84954.1"/>
    <property type="molecule type" value="Transcribed_RNA"/>
</dbReference>
<dbReference type="PROSITE" id="PS51257">
    <property type="entry name" value="PROKAR_LIPOPROTEIN"/>
    <property type="match status" value="1"/>
</dbReference>
<accession>A0A131Z0J8</accession>
<dbReference type="PROSITE" id="PS00280">
    <property type="entry name" value="BPTI_KUNITZ_1"/>
    <property type="match status" value="1"/>
</dbReference>